<keyword evidence="2" id="KW-0808">Transferase</keyword>
<organism evidence="8 9">
    <name type="scientific">Novosphingobium endophyticum</name>
    <dbReference type="NCBI Taxonomy" id="1955250"/>
    <lineage>
        <taxon>Bacteria</taxon>
        <taxon>Pseudomonadati</taxon>
        <taxon>Pseudomonadota</taxon>
        <taxon>Alphaproteobacteria</taxon>
        <taxon>Sphingomonadales</taxon>
        <taxon>Sphingomonadaceae</taxon>
        <taxon>Novosphingobium</taxon>
    </lineage>
</organism>
<dbReference type="InterPro" id="IPR018011">
    <property type="entry name" value="Carb_sulfotrans_8-10"/>
</dbReference>
<dbReference type="EMBL" id="BMHK01000002">
    <property type="protein sequence ID" value="GGB89341.1"/>
    <property type="molecule type" value="Genomic_DNA"/>
</dbReference>
<dbReference type="GO" id="GO:0008146">
    <property type="term" value="F:sulfotransferase activity"/>
    <property type="evidence" value="ECO:0007669"/>
    <property type="project" value="InterPro"/>
</dbReference>
<gene>
    <name evidence="8" type="ORF">GCM10011494_04600</name>
</gene>
<proteinExistence type="predicted"/>
<keyword evidence="9" id="KW-1185">Reference proteome</keyword>
<dbReference type="RefSeq" id="WP_188767940.1">
    <property type="nucleotide sequence ID" value="NZ_BMHK01000002.1"/>
</dbReference>
<evidence type="ECO:0000256" key="1">
    <source>
        <dbReference type="ARBA" id="ARBA00004323"/>
    </source>
</evidence>
<dbReference type="InterPro" id="IPR027417">
    <property type="entry name" value="P-loop_NTPase"/>
</dbReference>
<dbReference type="PANTHER" id="PTHR12137:SF54">
    <property type="entry name" value="CARBOHYDRATE SULFOTRANSFERASE"/>
    <property type="match status" value="1"/>
</dbReference>
<comment type="subcellular location">
    <subcellularLocation>
        <location evidence="1">Golgi apparatus membrane</location>
        <topology evidence="1">Single-pass type II membrane protein</topology>
    </subcellularLocation>
</comment>
<dbReference type="InterPro" id="IPR005331">
    <property type="entry name" value="Sulfotransferase"/>
</dbReference>
<reference evidence="8" key="2">
    <citation type="submission" date="2020-09" db="EMBL/GenBank/DDBJ databases">
        <authorList>
            <person name="Sun Q."/>
            <person name="Zhou Y."/>
        </authorList>
    </citation>
    <scope>NUCLEOTIDE SEQUENCE</scope>
    <source>
        <strain evidence="8">CGMCC 1.15095</strain>
    </source>
</reference>
<accession>A0A916X377</accession>
<dbReference type="AlphaFoldDB" id="A0A916X377"/>
<dbReference type="GO" id="GO:0016020">
    <property type="term" value="C:membrane"/>
    <property type="evidence" value="ECO:0007669"/>
    <property type="project" value="InterPro"/>
</dbReference>
<keyword evidence="4" id="KW-1133">Transmembrane helix</keyword>
<evidence type="ECO:0000313" key="8">
    <source>
        <dbReference type="EMBL" id="GGB89341.1"/>
    </source>
</evidence>
<name>A0A916X377_9SPHN</name>
<comment type="caution">
    <text evidence="8">The sequence shown here is derived from an EMBL/GenBank/DDBJ whole genome shotgun (WGS) entry which is preliminary data.</text>
</comment>
<evidence type="ECO:0000256" key="2">
    <source>
        <dbReference type="ARBA" id="ARBA00022679"/>
    </source>
</evidence>
<dbReference type="Gene3D" id="3.40.50.300">
    <property type="entry name" value="P-loop containing nucleotide triphosphate hydrolases"/>
    <property type="match status" value="1"/>
</dbReference>
<sequence length="200" mass="23198">MFRIARRRIADIRLESALPGPFHHHRAIFIHIPKTAGTSLSIALFGHQVGHATIMERYRQDYAATRDYFKFSFVRDPLARAVSAFQFMQAGGMTPRDADYSQRLAGLTFPEFARRLGEFQDIEHFRPQHSFICHPYRRVLVDYVGKVETMAESFAYVAQAMGFKGQLPHLNSGSEKRPVDDETRKVVREFYDRDYVLFGY</sequence>
<keyword evidence="5" id="KW-0333">Golgi apparatus</keyword>
<dbReference type="GO" id="GO:0016051">
    <property type="term" value="P:carbohydrate biosynthetic process"/>
    <property type="evidence" value="ECO:0007669"/>
    <property type="project" value="InterPro"/>
</dbReference>
<reference evidence="8" key="1">
    <citation type="journal article" date="2014" name="Int. J. Syst. Evol. Microbiol.">
        <title>Complete genome sequence of Corynebacterium casei LMG S-19264T (=DSM 44701T), isolated from a smear-ripened cheese.</title>
        <authorList>
            <consortium name="US DOE Joint Genome Institute (JGI-PGF)"/>
            <person name="Walter F."/>
            <person name="Albersmeier A."/>
            <person name="Kalinowski J."/>
            <person name="Ruckert C."/>
        </authorList>
    </citation>
    <scope>NUCLEOTIDE SEQUENCE</scope>
    <source>
        <strain evidence="8">CGMCC 1.15095</strain>
    </source>
</reference>
<evidence type="ECO:0000313" key="9">
    <source>
        <dbReference type="Proteomes" id="UP000608154"/>
    </source>
</evidence>
<evidence type="ECO:0000256" key="5">
    <source>
        <dbReference type="ARBA" id="ARBA00023034"/>
    </source>
</evidence>
<evidence type="ECO:0008006" key="10">
    <source>
        <dbReference type="Google" id="ProtNLM"/>
    </source>
</evidence>
<dbReference type="Proteomes" id="UP000608154">
    <property type="component" value="Unassembled WGS sequence"/>
</dbReference>
<dbReference type="Pfam" id="PF03567">
    <property type="entry name" value="Sulfotransfer_2"/>
    <property type="match status" value="1"/>
</dbReference>
<evidence type="ECO:0000256" key="4">
    <source>
        <dbReference type="ARBA" id="ARBA00022989"/>
    </source>
</evidence>
<evidence type="ECO:0000256" key="6">
    <source>
        <dbReference type="ARBA" id="ARBA00023136"/>
    </source>
</evidence>
<keyword evidence="7" id="KW-0325">Glycoprotein</keyword>
<evidence type="ECO:0000256" key="3">
    <source>
        <dbReference type="ARBA" id="ARBA00022692"/>
    </source>
</evidence>
<keyword evidence="6" id="KW-0472">Membrane</keyword>
<dbReference type="SUPFAM" id="SSF52540">
    <property type="entry name" value="P-loop containing nucleoside triphosphate hydrolases"/>
    <property type="match status" value="1"/>
</dbReference>
<keyword evidence="3" id="KW-0812">Transmembrane</keyword>
<evidence type="ECO:0000256" key="7">
    <source>
        <dbReference type="ARBA" id="ARBA00023180"/>
    </source>
</evidence>
<protein>
    <recommendedName>
        <fullName evidence="10">Sulfotransferase family protein</fullName>
    </recommendedName>
</protein>
<dbReference type="PANTHER" id="PTHR12137">
    <property type="entry name" value="CARBOHYDRATE SULFOTRANSFERASE"/>
    <property type="match status" value="1"/>
</dbReference>